<dbReference type="InterPro" id="IPR027417">
    <property type="entry name" value="P-loop_NTPase"/>
</dbReference>
<gene>
    <name evidence="2" type="ORF">DSTB1V02_LOCUS6829</name>
</gene>
<dbReference type="EMBL" id="CAJPEV010001299">
    <property type="protein sequence ID" value="CAG0891905.1"/>
    <property type="molecule type" value="Genomic_DNA"/>
</dbReference>
<evidence type="ECO:0000313" key="2">
    <source>
        <dbReference type="EMBL" id="CAD7246987.1"/>
    </source>
</evidence>
<dbReference type="EMBL" id="LR900816">
    <property type="protein sequence ID" value="CAD7246987.1"/>
    <property type="molecule type" value="Genomic_DNA"/>
</dbReference>
<sequence>MELENVTKIFRDVAEKVYLFCSFADSPHLPVRASVEEAGLKYKRHYPVNSSAYFAKNEEYEKDKLREVTKAGSINEFLSKMTMDSIRNFFKDIQKNTPILYILWSRLGKSMLVEVMGNYGLGVSFRDPYRFRVKVEGRTREIVSHTFYTRDERRFPQAVTLIETPGFFEFETGMNQLLAGYIPHFIRMNGLGIHAIVYVVPCSQHNNVGIITNEFVEDFLVVEAMGNYGLGVSFRDPYRFRRSLLTGEISALSHMVQVFAGEERVEEVSYMFLTFPDGKLHSILESAKDAEEWSYMFLTFPDGKLHSILESAKDAGMRSKKIFSIDCSSYFAQKNGDNAGPSTNYDEKKGKESKKGSTDELLFHITTKKIKKFLKEIQGNEPICISKPPHLMRKEEEKVEDVEAGMQSMDSG</sequence>
<evidence type="ECO:0000256" key="1">
    <source>
        <dbReference type="SAM" id="MobiDB-lite"/>
    </source>
</evidence>
<dbReference type="Gene3D" id="3.40.50.300">
    <property type="entry name" value="P-loop containing nucleotide triphosphate hydrolases"/>
    <property type="match status" value="1"/>
</dbReference>
<keyword evidence="3" id="KW-1185">Reference proteome</keyword>
<organism evidence="2">
    <name type="scientific">Darwinula stevensoni</name>
    <dbReference type="NCBI Taxonomy" id="69355"/>
    <lineage>
        <taxon>Eukaryota</taxon>
        <taxon>Metazoa</taxon>
        <taxon>Ecdysozoa</taxon>
        <taxon>Arthropoda</taxon>
        <taxon>Crustacea</taxon>
        <taxon>Oligostraca</taxon>
        <taxon>Ostracoda</taxon>
        <taxon>Podocopa</taxon>
        <taxon>Podocopida</taxon>
        <taxon>Darwinulocopina</taxon>
        <taxon>Darwinuloidea</taxon>
        <taxon>Darwinulidae</taxon>
        <taxon>Darwinula</taxon>
    </lineage>
</organism>
<evidence type="ECO:0000313" key="3">
    <source>
        <dbReference type="Proteomes" id="UP000677054"/>
    </source>
</evidence>
<protein>
    <submittedName>
        <fullName evidence="2">Uncharacterized protein</fullName>
    </submittedName>
</protein>
<proteinExistence type="predicted"/>
<name>A0A7R8XBV2_9CRUS</name>
<dbReference type="AlphaFoldDB" id="A0A7R8XBV2"/>
<dbReference type="Proteomes" id="UP000677054">
    <property type="component" value="Unassembled WGS sequence"/>
</dbReference>
<feature type="region of interest" description="Disordered" evidence="1">
    <location>
        <begin position="392"/>
        <end position="412"/>
    </location>
</feature>
<reference evidence="2" key="1">
    <citation type="submission" date="2020-11" db="EMBL/GenBank/DDBJ databases">
        <authorList>
            <person name="Tran Van P."/>
        </authorList>
    </citation>
    <scope>NUCLEOTIDE SEQUENCE</scope>
</reference>
<accession>A0A7R8XBV2</accession>